<evidence type="ECO:0000313" key="2">
    <source>
        <dbReference type="Proteomes" id="UP000304953"/>
    </source>
</evidence>
<accession>A0AC61RU39</accession>
<organism evidence="1 2">
    <name type="scientific">Petralouisia muris</name>
    <dbReference type="NCBI Taxonomy" id="3032872"/>
    <lineage>
        <taxon>Bacteria</taxon>
        <taxon>Bacillati</taxon>
        <taxon>Bacillota</taxon>
        <taxon>Clostridia</taxon>
        <taxon>Lachnospirales</taxon>
        <taxon>Lachnospiraceae</taxon>
        <taxon>Petralouisia</taxon>
    </lineage>
</organism>
<protein>
    <submittedName>
        <fullName evidence="1">Uncharacterized protein</fullName>
    </submittedName>
</protein>
<keyword evidence="2" id="KW-1185">Reference proteome</keyword>
<dbReference type="EMBL" id="SRYA01000029">
    <property type="protein sequence ID" value="TGY95422.1"/>
    <property type="molecule type" value="Genomic_DNA"/>
</dbReference>
<sequence>MLKLLGSLIVLAASLMYGWKINEELKEHVEQLIGMKEMFLMLRGEIAYARTPLREAFLQMASQGKEPFSDFLKRAAKELEENEESIGEFWGRLVEEEAGKFYFTREEQGLLKRAGENFGYLDVQMQLKNLELYMEQAEVFIQRAQKELKDRQKVARTLSLMCGLFLVILLI</sequence>
<gene>
    <name evidence="1" type="ORF">E5329_14740</name>
</gene>
<evidence type="ECO:0000313" key="1">
    <source>
        <dbReference type="EMBL" id="TGY95422.1"/>
    </source>
</evidence>
<dbReference type="Proteomes" id="UP000304953">
    <property type="component" value="Unassembled WGS sequence"/>
</dbReference>
<proteinExistence type="predicted"/>
<comment type="caution">
    <text evidence="1">The sequence shown here is derived from an EMBL/GenBank/DDBJ whole genome shotgun (WGS) entry which is preliminary data.</text>
</comment>
<name>A0AC61RU39_9FIRM</name>
<reference evidence="1" key="1">
    <citation type="submission" date="2019-04" db="EMBL/GenBank/DDBJ databases">
        <title>Microbes associate with the intestines of laboratory mice.</title>
        <authorList>
            <person name="Navarre W."/>
            <person name="Wong E."/>
            <person name="Huang K."/>
            <person name="Tropini C."/>
            <person name="Ng K."/>
            <person name="Yu B."/>
        </authorList>
    </citation>
    <scope>NUCLEOTIDE SEQUENCE</scope>
    <source>
        <strain evidence="1">NM01_1-7b</strain>
    </source>
</reference>